<accession>A0A7J5YQW5</accession>
<evidence type="ECO:0000313" key="2">
    <source>
        <dbReference type="Proteomes" id="UP000518266"/>
    </source>
</evidence>
<sequence>EDGELGEHAHVGALQAQRSLQQSDELLEVCAVLIVADQVLQLVSVDHNVEAADLCQPELLAIHTRKTHLYLLPCPCAVGLPAAVHSRLVLPEVDERRCEASEVGNIVVQELGCVIHALIITSITHLVSYLLYVSIVGPTDKLLQLCQTLCLYIRLSRFLSSHLEEFDQVFPVICKTQHLRNQLAQERRSEVTVLQSEGLLFLLAALTTSMVNGFDIRVDSLLHQIPLQLSSG</sequence>
<protein>
    <submittedName>
        <fullName evidence="1">Uncharacterized protein</fullName>
    </submittedName>
</protein>
<reference evidence="1 2" key="1">
    <citation type="submission" date="2020-03" db="EMBL/GenBank/DDBJ databases">
        <title>Dissostichus mawsoni Genome sequencing and assembly.</title>
        <authorList>
            <person name="Park H."/>
        </authorList>
    </citation>
    <scope>NUCLEOTIDE SEQUENCE [LARGE SCALE GENOMIC DNA]</scope>
    <source>
        <strain evidence="1">DM0001</strain>
        <tissue evidence="1">Muscle</tissue>
    </source>
</reference>
<organism evidence="1 2">
    <name type="scientific">Dissostichus mawsoni</name>
    <name type="common">Antarctic cod</name>
    <dbReference type="NCBI Taxonomy" id="36200"/>
    <lineage>
        <taxon>Eukaryota</taxon>
        <taxon>Metazoa</taxon>
        <taxon>Chordata</taxon>
        <taxon>Craniata</taxon>
        <taxon>Vertebrata</taxon>
        <taxon>Euteleostomi</taxon>
        <taxon>Actinopterygii</taxon>
        <taxon>Neopterygii</taxon>
        <taxon>Teleostei</taxon>
        <taxon>Neoteleostei</taxon>
        <taxon>Acanthomorphata</taxon>
        <taxon>Eupercaria</taxon>
        <taxon>Perciformes</taxon>
        <taxon>Notothenioidei</taxon>
        <taxon>Nototheniidae</taxon>
        <taxon>Dissostichus</taxon>
    </lineage>
</organism>
<comment type="caution">
    <text evidence="1">The sequence shown here is derived from an EMBL/GenBank/DDBJ whole genome shotgun (WGS) entry which is preliminary data.</text>
</comment>
<dbReference type="OrthoDB" id="10584387at2759"/>
<dbReference type="Proteomes" id="UP000518266">
    <property type="component" value="Unassembled WGS sequence"/>
</dbReference>
<dbReference type="AlphaFoldDB" id="A0A7J5YQW5"/>
<name>A0A7J5YQW5_DISMA</name>
<evidence type="ECO:0000313" key="1">
    <source>
        <dbReference type="EMBL" id="KAF3851321.1"/>
    </source>
</evidence>
<proteinExistence type="predicted"/>
<dbReference type="EMBL" id="JAAKFY010000010">
    <property type="protein sequence ID" value="KAF3851321.1"/>
    <property type="molecule type" value="Genomic_DNA"/>
</dbReference>
<gene>
    <name evidence="1" type="ORF">F7725_013093</name>
</gene>
<keyword evidence="2" id="KW-1185">Reference proteome</keyword>
<feature type="non-terminal residue" evidence="1">
    <location>
        <position position="232"/>
    </location>
</feature>